<dbReference type="AlphaFoldDB" id="A0AAX4KX07"/>
<dbReference type="RefSeq" id="WP_338598566.1">
    <property type="nucleotide sequence ID" value="NZ_CP146016.1"/>
</dbReference>
<evidence type="ECO:0000313" key="2">
    <source>
        <dbReference type="Proteomes" id="UP001432202"/>
    </source>
</evidence>
<organism evidence="1 2">
    <name type="scientific">Sulfolobus tengchongensis</name>
    <dbReference type="NCBI Taxonomy" id="207809"/>
    <lineage>
        <taxon>Archaea</taxon>
        <taxon>Thermoproteota</taxon>
        <taxon>Thermoprotei</taxon>
        <taxon>Sulfolobales</taxon>
        <taxon>Sulfolobaceae</taxon>
        <taxon>Sulfolobus</taxon>
    </lineage>
</organism>
<proteinExistence type="predicted"/>
<keyword evidence="2" id="KW-1185">Reference proteome</keyword>
<dbReference type="Proteomes" id="UP001432202">
    <property type="component" value="Chromosome"/>
</dbReference>
<dbReference type="GeneID" id="89336676"/>
<reference evidence="1 2" key="1">
    <citation type="submission" date="2024-02" db="EMBL/GenBank/DDBJ databases">
        <title>STSV induces naive adaptation in Sulfolobus.</title>
        <authorList>
            <person name="Xiang X."/>
            <person name="Song M."/>
        </authorList>
    </citation>
    <scope>NUCLEOTIDE SEQUENCE [LARGE SCALE GENOMIC DNA]</scope>
    <source>
        <strain evidence="1 2">RT2</strain>
    </source>
</reference>
<protein>
    <submittedName>
        <fullName evidence="1">Uncharacterized protein</fullName>
    </submittedName>
</protein>
<sequence length="54" mass="6461">MSDVIYVNREIQQSAYWRGTEKVSVNMNLEGIFRELLQEYHYIQSLVECSLYDV</sequence>
<evidence type="ECO:0000313" key="1">
    <source>
        <dbReference type="EMBL" id="WWQ59416.1"/>
    </source>
</evidence>
<dbReference type="EMBL" id="CP146016">
    <property type="protein sequence ID" value="WWQ59416.1"/>
    <property type="molecule type" value="Genomic_DNA"/>
</dbReference>
<accession>A0AAX4KX07</accession>
<name>A0AAX4KX07_9CREN</name>
<gene>
    <name evidence="1" type="ORF">V6M85_07870</name>
</gene>